<evidence type="ECO:0000313" key="6">
    <source>
        <dbReference type="Proteomes" id="UP000182661"/>
    </source>
</evidence>
<dbReference type="Pfam" id="PF05853">
    <property type="entry name" value="BKACE"/>
    <property type="match status" value="1"/>
</dbReference>
<gene>
    <name evidence="5" type="ORF">AX760_17870</name>
</gene>
<keyword evidence="3" id="KW-0479">Metal-binding</keyword>
<evidence type="ECO:0000256" key="1">
    <source>
        <dbReference type="ARBA" id="ARBA00001947"/>
    </source>
</evidence>
<dbReference type="AlphaFoldDB" id="A0A657LT36"/>
<keyword evidence="6" id="KW-1185">Reference proteome</keyword>
<dbReference type="GO" id="GO:0043720">
    <property type="term" value="F:3-keto-5-aminohexanoate cleavage activity"/>
    <property type="evidence" value="ECO:0007669"/>
    <property type="project" value="InterPro"/>
</dbReference>
<dbReference type="PANTHER" id="PTHR37418">
    <property type="entry name" value="3-KETO-5-AMINOHEXANOATE CLEAVAGE ENZYME-RELATED"/>
    <property type="match status" value="1"/>
</dbReference>
<accession>A0A657LT36</accession>
<reference evidence="5 6" key="1">
    <citation type="submission" date="2016-02" db="EMBL/GenBank/DDBJ databases">
        <title>Genome sequencing of a beta-galactosidase producing bacteria Rhizobium sp. 59.</title>
        <authorList>
            <person name="Wang D."/>
            <person name="Kot W."/>
            <person name="Qin Y."/>
            <person name="Hansen L."/>
            <person name="Naqvi K."/>
            <person name="Rensing C."/>
        </authorList>
    </citation>
    <scope>NUCLEOTIDE SEQUENCE [LARGE SCALE GENOMIC DNA]</scope>
    <source>
        <strain evidence="5 6">59</strain>
    </source>
</reference>
<sequence length="315" mass="34435">MGKDVKVKNKVIITCAVTGSVHTPSMSPHLPVTPDEIAAQAIAAAEAGASILHLHARNPEDGRPTADPQVFMQFLPRIRQATDAVINISTGGSSLMTLEDRLAAALQAEPEMCSLNMGSMNFGIFPLARPDMVWQHAWEPQLLEATRGTIFKNTFSDIESILKQLGEGCGTRFEFECYDVGHLYTLKHFYDRGLVRGPLFIQFVLGILGGIGADPENLLHMKRIADKLFGDQYRFSVLAAGRQQMPLITMGATMRGNVRVGLEDSLYLGRGELAKSNAEQVARIRTILENLSLEIATPDEARAMLALKGGDRVAF</sequence>
<dbReference type="InterPro" id="IPR008567">
    <property type="entry name" value="BKACE"/>
</dbReference>
<name>A0A657LT36_9HYPH</name>
<organism evidence="5 6">
    <name type="scientific">Pararhizobium antarcticum</name>
    <dbReference type="NCBI Taxonomy" id="1798805"/>
    <lineage>
        <taxon>Bacteria</taxon>
        <taxon>Pseudomonadati</taxon>
        <taxon>Pseudomonadota</taxon>
        <taxon>Alphaproteobacteria</taxon>
        <taxon>Hyphomicrobiales</taxon>
        <taxon>Rhizobiaceae</taxon>
        <taxon>Rhizobium/Agrobacterium group</taxon>
        <taxon>Pararhizobium</taxon>
    </lineage>
</organism>
<dbReference type="RefSeq" id="WP_071833428.1">
    <property type="nucleotide sequence ID" value="NZ_LSRP01000088.1"/>
</dbReference>
<evidence type="ECO:0000313" key="5">
    <source>
        <dbReference type="EMBL" id="OJF96269.1"/>
    </source>
</evidence>
<dbReference type="Proteomes" id="UP000182661">
    <property type="component" value="Unassembled WGS sequence"/>
</dbReference>
<dbReference type="Gene3D" id="3.20.20.70">
    <property type="entry name" value="Aldolase class I"/>
    <property type="match status" value="1"/>
</dbReference>
<proteinExistence type="predicted"/>
<dbReference type="EMBL" id="LSRP01000088">
    <property type="protein sequence ID" value="OJF96269.1"/>
    <property type="molecule type" value="Genomic_DNA"/>
</dbReference>
<comment type="cofactor">
    <cofactor evidence="1">
        <name>Zn(2+)</name>
        <dbReference type="ChEBI" id="CHEBI:29105"/>
    </cofactor>
</comment>
<evidence type="ECO:0000256" key="2">
    <source>
        <dbReference type="ARBA" id="ARBA00022679"/>
    </source>
</evidence>
<evidence type="ECO:0000256" key="3">
    <source>
        <dbReference type="ARBA" id="ARBA00022723"/>
    </source>
</evidence>
<keyword evidence="2" id="KW-0808">Transferase</keyword>
<protein>
    <submittedName>
        <fullName evidence="5">3-keto-5-aminohexanoate cleavage protein</fullName>
    </submittedName>
</protein>
<dbReference type="InterPro" id="IPR013785">
    <property type="entry name" value="Aldolase_TIM"/>
</dbReference>
<dbReference type="GO" id="GO:0046872">
    <property type="term" value="F:metal ion binding"/>
    <property type="evidence" value="ECO:0007669"/>
    <property type="project" value="UniProtKB-KW"/>
</dbReference>
<dbReference type="OrthoDB" id="9805277at2"/>
<dbReference type="PANTHER" id="PTHR37418:SF2">
    <property type="entry name" value="3-KETO-5-AMINOHEXANOATE CLEAVAGE ENZYME"/>
    <property type="match status" value="1"/>
</dbReference>
<comment type="caution">
    <text evidence="5">The sequence shown here is derived from an EMBL/GenBank/DDBJ whole genome shotgun (WGS) entry which is preliminary data.</text>
</comment>
<evidence type="ECO:0000256" key="4">
    <source>
        <dbReference type="ARBA" id="ARBA00022833"/>
    </source>
</evidence>
<keyword evidence="4" id="KW-0862">Zinc</keyword>